<keyword evidence="3" id="KW-1185">Reference proteome</keyword>
<reference evidence="2 3" key="1">
    <citation type="submission" date="2024-11" db="EMBL/GenBank/DDBJ databases">
        <title>Chromosome-level genome assembly of the freshwater bivalve Anodonta woodiana.</title>
        <authorList>
            <person name="Chen X."/>
        </authorList>
    </citation>
    <scope>NUCLEOTIDE SEQUENCE [LARGE SCALE GENOMIC DNA]</scope>
    <source>
        <strain evidence="2">MN2024</strain>
        <tissue evidence="2">Gills</tissue>
    </source>
</reference>
<feature type="signal peptide" evidence="1">
    <location>
        <begin position="1"/>
        <end position="18"/>
    </location>
</feature>
<protein>
    <submittedName>
        <fullName evidence="2">Uncharacterized protein</fullName>
    </submittedName>
</protein>
<feature type="chain" id="PRO_5044874353" evidence="1">
    <location>
        <begin position="19"/>
        <end position="171"/>
    </location>
</feature>
<evidence type="ECO:0000313" key="2">
    <source>
        <dbReference type="EMBL" id="KAL3871684.1"/>
    </source>
</evidence>
<comment type="caution">
    <text evidence="2">The sequence shown here is derived from an EMBL/GenBank/DDBJ whole genome shotgun (WGS) entry which is preliminary data.</text>
</comment>
<name>A0ABD3WCQ6_SINWO</name>
<gene>
    <name evidence="2" type="ORF">ACJMK2_039668</name>
</gene>
<proteinExistence type="predicted"/>
<keyword evidence="1" id="KW-0732">Signal</keyword>
<sequence>MKTFVALAIVVSLISVQAYSLNQDVFENDFVLASDHRYASANGRDTINEVKVEDELQGKEVLWDGRAVVRETSPQCSNNVCNVCKGIYCFNLGYSAASNKFIVELTKNSIPFHKDTINAIDWEECIQLEDVPNAAEACVTIENVKIEDGHACVDLTINSDFLAKSFSNTCM</sequence>
<evidence type="ECO:0000256" key="1">
    <source>
        <dbReference type="SAM" id="SignalP"/>
    </source>
</evidence>
<dbReference type="EMBL" id="JBJQND010000007">
    <property type="protein sequence ID" value="KAL3871684.1"/>
    <property type="molecule type" value="Genomic_DNA"/>
</dbReference>
<evidence type="ECO:0000313" key="3">
    <source>
        <dbReference type="Proteomes" id="UP001634394"/>
    </source>
</evidence>
<organism evidence="2 3">
    <name type="scientific">Sinanodonta woodiana</name>
    <name type="common">Chinese pond mussel</name>
    <name type="synonym">Anodonta woodiana</name>
    <dbReference type="NCBI Taxonomy" id="1069815"/>
    <lineage>
        <taxon>Eukaryota</taxon>
        <taxon>Metazoa</taxon>
        <taxon>Spiralia</taxon>
        <taxon>Lophotrochozoa</taxon>
        <taxon>Mollusca</taxon>
        <taxon>Bivalvia</taxon>
        <taxon>Autobranchia</taxon>
        <taxon>Heteroconchia</taxon>
        <taxon>Palaeoheterodonta</taxon>
        <taxon>Unionida</taxon>
        <taxon>Unionoidea</taxon>
        <taxon>Unionidae</taxon>
        <taxon>Unioninae</taxon>
        <taxon>Sinanodonta</taxon>
    </lineage>
</organism>
<dbReference type="AlphaFoldDB" id="A0ABD3WCQ6"/>
<dbReference type="Proteomes" id="UP001634394">
    <property type="component" value="Unassembled WGS sequence"/>
</dbReference>
<accession>A0ABD3WCQ6</accession>